<dbReference type="Proteomes" id="UP000284824">
    <property type="component" value="Unassembled WGS sequence"/>
</dbReference>
<comment type="caution">
    <text evidence="2">The sequence shown here is derived from an EMBL/GenBank/DDBJ whole genome shotgun (WGS) entry which is preliminary data.</text>
</comment>
<proteinExistence type="predicted"/>
<gene>
    <name evidence="2" type="ORF">EDD27_0699</name>
</gene>
<reference evidence="2 3" key="1">
    <citation type="submission" date="2019-01" db="EMBL/GenBank/DDBJ databases">
        <title>Sequencing the genomes of 1000 actinobacteria strains.</title>
        <authorList>
            <person name="Klenk H.-P."/>
        </authorList>
    </citation>
    <scope>NUCLEOTIDE SEQUENCE [LARGE SCALE GENOMIC DNA]</scope>
    <source>
        <strain evidence="2 3">DSM 43925</strain>
    </source>
</reference>
<sequence>MIEISRERAIFMRTFGTETTRQVRPVSVLKDATETYWELLLAHRKAKGAQGPPTLPKASTDPRCTTISRP</sequence>
<evidence type="ECO:0000256" key="1">
    <source>
        <dbReference type="SAM" id="MobiDB-lite"/>
    </source>
</evidence>
<organism evidence="2 3">
    <name type="scientific">Nonomuraea polychroma</name>
    <dbReference type="NCBI Taxonomy" id="46176"/>
    <lineage>
        <taxon>Bacteria</taxon>
        <taxon>Bacillati</taxon>
        <taxon>Actinomycetota</taxon>
        <taxon>Actinomycetes</taxon>
        <taxon>Streptosporangiales</taxon>
        <taxon>Streptosporangiaceae</taxon>
        <taxon>Nonomuraea</taxon>
    </lineage>
</organism>
<name>A0A438LXX9_9ACTN</name>
<evidence type="ECO:0000313" key="3">
    <source>
        <dbReference type="Proteomes" id="UP000284824"/>
    </source>
</evidence>
<protein>
    <submittedName>
        <fullName evidence="2">Uncharacterized protein</fullName>
    </submittedName>
</protein>
<feature type="region of interest" description="Disordered" evidence="1">
    <location>
        <begin position="47"/>
        <end position="70"/>
    </location>
</feature>
<accession>A0A438LXX9</accession>
<evidence type="ECO:0000313" key="2">
    <source>
        <dbReference type="EMBL" id="RVX38394.1"/>
    </source>
</evidence>
<dbReference type="RefSeq" id="WP_127931030.1">
    <property type="nucleotide sequence ID" value="NZ_SAUN01000001.1"/>
</dbReference>
<keyword evidence="3" id="KW-1185">Reference proteome</keyword>
<dbReference type="EMBL" id="SAUN01000001">
    <property type="protein sequence ID" value="RVX38394.1"/>
    <property type="molecule type" value="Genomic_DNA"/>
</dbReference>
<dbReference type="AlphaFoldDB" id="A0A438LXX9"/>